<dbReference type="AlphaFoldDB" id="A0A7Y0HRC2"/>
<dbReference type="Proteomes" id="UP000532194">
    <property type="component" value="Unassembled WGS sequence"/>
</dbReference>
<comment type="caution">
    <text evidence="1">The sequence shown here is derived from an EMBL/GenBank/DDBJ whole genome shotgun (WGS) entry which is preliminary data.</text>
</comment>
<name>A0A7Y0HRC2_9BIFI</name>
<dbReference type="EMBL" id="JAAIII010000003">
    <property type="protein sequence ID" value="NMM93885.1"/>
    <property type="molecule type" value="Genomic_DNA"/>
</dbReference>
<gene>
    <name evidence="1" type="ORF">G1C95_1072</name>
</gene>
<sequence>MDVVEIVRRLESLPARSVWKCAVRDFAIDLVSDNDLFEALPGDASRGDIEAALLSGAANWREYSYGGCGLVYNGDIDNWLMTPSELKRYNRPGHDASMGFGGESLLDMQARALSQAARLAFQVIRYPRLKGVA</sequence>
<dbReference type="RefSeq" id="WP_169171938.1">
    <property type="nucleotide sequence ID" value="NZ_JAAIII010000003.1"/>
</dbReference>
<accession>A0A7Y0HRC2</accession>
<reference evidence="1 2" key="1">
    <citation type="submission" date="2020-02" db="EMBL/GenBank/DDBJ databases">
        <title>Characterization of phylogenetic diversity of novel bifidobacterial species isolated in Czech ZOOs.</title>
        <authorList>
            <person name="Lugli G.A."/>
            <person name="Vera N.B."/>
            <person name="Ventura M."/>
        </authorList>
    </citation>
    <scope>NUCLEOTIDE SEQUENCE [LARGE SCALE GENOMIC DNA]</scope>
    <source>
        <strain evidence="1 2">DSM 109957</strain>
    </source>
</reference>
<evidence type="ECO:0000313" key="1">
    <source>
        <dbReference type="EMBL" id="NMM93885.1"/>
    </source>
</evidence>
<proteinExistence type="predicted"/>
<protein>
    <submittedName>
        <fullName evidence="1">Uncharacterized protein</fullName>
    </submittedName>
</protein>
<organism evidence="1 2">
    <name type="scientific">Bifidobacterium oedipodis</name>
    <dbReference type="NCBI Taxonomy" id="2675322"/>
    <lineage>
        <taxon>Bacteria</taxon>
        <taxon>Bacillati</taxon>
        <taxon>Actinomycetota</taxon>
        <taxon>Actinomycetes</taxon>
        <taxon>Bifidobacteriales</taxon>
        <taxon>Bifidobacteriaceae</taxon>
        <taxon>Bifidobacterium</taxon>
    </lineage>
</organism>
<evidence type="ECO:0000313" key="2">
    <source>
        <dbReference type="Proteomes" id="UP000532194"/>
    </source>
</evidence>
<keyword evidence="2" id="KW-1185">Reference proteome</keyword>